<dbReference type="RefSeq" id="WP_176801621.1">
    <property type="nucleotide sequence ID" value="NZ_JABXYJ010000001.1"/>
</dbReference>
<evidence type="ECO:0000256" key="2">
    <source>
        <dbReference type="ARBA" id="ARBA00007165"/>
    </source>
</evidence>
<dbReference type="PANTHER" id="PTHR23427:SF2">
    <property type="entry name" value="SURFEIT LOCUS PROTEIN 1"/>
    <property type="match status" value="1"/>
</dbReference>
<sequence>MPMLQRFRLLPLILTLVLTAAGILLGQWQTGRALEKEAITRQMTLRQQMPALRVQQWAELAQLPQFSKVLLRGQFITQWSLYLDNRPLNGVSGRYVLMPFRPEGSQQAVVVMRGWQPRDPQDRNRVLPLRTPEGVVEIEGSIRTQPDHVMQLGQPDAIRPGVLLQNLDLSALAAASGLTLSPVLVMQTSVADDGLERAWPRPDAGAGKHRAYALQWYALSVMTVIFFVVTGIRRGRKQQTKT</sequence>
<keyword evidence="5 6" id="KW-0472">Membrane</keyword>
<feature type="transmembrane region" description="Helical" evidence="6">
    <location>
        <begin position="214"/>
        <end position="232"/>
    </location>
</feature>
<keyword evidence="8" id="KW-1185">Reference proteome</keyword>
<dbReference type="PANTHER" id="PTHR23427">
    <property type="entry name" value="SURFEIT LOCUS PROTEIN"/>
    <property type="match status" value="1"/>
</dbReference>
<protein>
    <recommendedName>
        <fullName evidence="6">SURF1-like protein</fullName>
    </recommendedName>
</protein>
<comment type="subcellular location">
    <subcellularLocation>
        <location evidence="6">Cell membrane</location>
        <topology evidence="6">Multi-pass membrane protein</topology>
    </subcellularLocation>
    <subcellularLocation>
        <location evidence="1">Membrane</location>
    </subcellularLocation>
</comment>
<name>A0A850QJG3_9BURK</name>
<proteinExistence type="inferred from homology"/>
<evidence type="ECO:0000256" key="4">
    <source>
        <dbReference type="ARBA" id="ARBA00022989"/>
    </source>
</evidence>
<dbReference type="Pfam" id="PF02104">
    <property type="entry name" value="SURF1"/>
    <property type="match status" value="1"/>
</dbReference>
<accession>A0A850QJG3</accession>
<dbReference type="PROSITE" id="PS50895">
    <property type="entry name" value="SURF1"/>
    <property type="match status" value="1"/>
</dbReference>
<dbReference type="CDD" id="cd06662">
    <property type="entry name" value="SURF1"/>
    <property type="match status" value="1"/>
</dbReference>
<keyword evidence="4 6" id="KW-1133">Transmembrane helix</keyword>
<dbReference type="AlphaFoldDB" id="A0A850QJG3"/>
<evidence type="ECO:0000313" key="8">
    <source>
        <dbReference type="Proteomes" id="UP000588051"/>
    </source>
</evidence>
<evidence type="ECO:0000256" key="3">
    <source>
        <dbReference type="ARBA" id="ARBA00022692"/>
    </source>
</evidence>
<organism evidence="7 8">
    <name type="scientific">Undibacterium oligocarboniphilum</name>
    <dbReference type="NCBI Taxonomy" id="666702"/>
    <lineage>
        <taxon>Bacteria</taxon>
        <taxon>Pseudomonadati</taxon>
        <taxon>Pseudomonadota</taxon>
        <taxon>Betaproteobacteria</taxon>
        <taxon>Burkholderiales</taxon>
        <taxon>Oxalobacteraceae</taxon>
        <taxon>Undibacterium</taxon>
    </lineage>
</organism>
<dbReference type="InterPro" id="IPR002994">
    <property type="entry name" value="Surf1/Shy1"/>
</dbReference>
<dbReference type="GO" id="GO:0005886">
    <property type="term" value="C:plasma membrane"/>
    <property type="evidence" value="ECO:0007669"/>
    <property type="project" value="UniProtKB-SubCell"/>
</dbReference>
<evidence type="ECO:0000256" key="1">
    <source>
        <dbReference type="ARBA" id="ARBA00004370"/>
    </source>
</evidence>
<evidence type="ECO:0000313" key="7">
    <source>
        <dbReference type="EMBL" id="NVO76336.1"/>
    </source>
</evidence>
<comment type="caution">
    <text evidence="7">The sequence shown here is derived from an EMBL/GenBank/DDBJ whole genome shotgun (WGS) entry which is preliminary data.</text>
</comment>
<dbReference type="Proteomes" id="UP000588051">
    <property type="component" value="Unassembled WGS sequence"/>
</dbReference>
<evidence type="ECO:0000256" key="5">
    <source>
        <dbReference type="ARBA" id="ARBA00023136"/>
    </source>
</evidence>
<reference evidence="7 8" key="1">
    <citation type="submission" date="2020-06" db="EMBL/GenBank/DDBJ databases">
        <authorList>
            <person name="Qiu C."/>
            <person name="Liu Z."/>
        </authorList>
    </citation>
    <scope>NUCLEOTIDE SEQUENCE [LARGE SCALE GENOMIC DNA]</scope>
    <source>
        <strain evidence="7 8">EM 1</strain>
    </source>
</reference>
<evidence type="ECO:0000256" key="6">
    <source>
        <dbReference type="RuleBase" id="RU363076"/>
    </source>
</evidence>
<dbReference type="EMBL" id="JABXYJ010000001">
    <property type="protein sequence ID" value="NVO76336.1"/>
    <property type="molecule type" value="Genomic_DNA"/>
</dbReference>
<comment type="caution">
    <text evidence="6">Lacks conserved residue(s) required for the propagation of feature annotation.</text>
</comment>
<keyword evidence="3 6" id="KW-0812">Transmembrane</keyword>
<comment type="similarity">
    <text evidence="2 6">Belongs to the SURF1 family.</text>
</comment>
<dbReference type="InterPro" id="IPR045214">
    <property type="entry name" value="Surf1/Surf4"/>
</dbReference>
<keyword evidence="6" id="KW-1003">Cell membrane</keyword>
<gene>
    <name evidence="7" type="ORF">HV832_00640</name>
</gene>